<accession>A0A172YKJ8</accession>
<dbReference type="InterPro" id="IPR052062">
    <property type="entry name" value="Murein_DD/LD_carboxypeptidase"/>
</dbReference>
<keyword evidence="8" id="KW-1185">Reference proteome</keyword>
<evidence type="ECO:0000256" key="5">
    <source>
        <dbReference type="ARBA" id="ARBA00022807"/>
    </source>
</evidence>
<name>A0A172YKJ8_9GAMM</name>
<dbReference type="InterPro" id="IPR038765">
    <property type="entry name" value="Papain-like_cys_pep_sf"/>
</dbReference>
<dbReference type="EMBL" id="CP015243">
    <property type="protein sequence ID" value="ANF59682.1"/>
    <property type="molecule type" value="Genomic_DNA"/>
</dbReference>
<dbReference type="SUPFAM" id="SSF54001">
    <property type="entry name" value="Cysteine proteinases"/>
    <property type="match status" value="1"/>
</dbReference>
<evidence type="ECO:0000259" key="6">
    <source>
        <dbReference type="PROSITE" id="PS51935"/>
    </source>
</evidence>
<dbReference type="PROSITE" id="PS51935">
    <property type="entry name" value="NLPC_P60"/>
    <property type="match status" value="1"/>
</dbReference>
<dbReference type="GO" id="GO:0006508">
    <property type="term" value="P:proteolysis"/>
    <property type="evidence" value="ECO:0007669"/>
    <property type="project" value="UniProtKB-KW"/>
</dbReference>
<evidence type="ECO:0000256" key="1">
    <source>
        <dbReference type="ARBA" id="ARBA00007074"/>
    </source>
</evidence>
<comment type="similarity">
    <text evidence="1">Belongs to the peptidase C40 family.</text>
</comment>
<proteinExistence type="inferred from homology"/>
<dbReference type="Proteomes" id="UP000077875">
    <property type="component" value="Chromosome"/>
</dbReference>
<dbReference type="KEGG" id="haa:A5892_13870"/>
<dbReference type="InterPro" id="IPR000064">
    <property type="entry name" value="NLP_P60_dom"/>
</dbReference>
<keyword evidence="5" id="KW-0788">Thiol protease</keyword>
<sequence>MDEYDQWAGTPYRLGGEGRRGIDCSALMQQVFRSSFDFELPRTTNEQILEGQRIEKDALRPGDLVFFQPSRRLRHVGVYVGEGYFLHASTSQGVKLSRLDNVFWSRHYLQARRPLDNAQLAMRAGSASSNANQGFLASAEY</sequence>
<evidence type="ECO:0000256" key="3">
    <source>
        <dbReference type="ARBA" id="ARBA00022729"/>
    </source>
</evidence>
<dbReference type="PANTHER" id="PTHR47360">
    <property type="entry name" value="MUREIN DD-ENDOPEPTIDASE MEPS/MUREIN LD-CARBOXYPEPTIDASE"/>
    <property type="match status" value="1"/>
</dbReference>
<evidence type="ECO:0000256" key="2">
    <source>
        <dbReference type="ARBA" id="ARBA00022670"/>
    </source>
</evidence>
<dbReference type="STRING" id="376489.A5892_13870"/>
<dbReference type="PANTHER" id="PTHR47360:SF1">
    <property type="entry name" value="ENDOPEPTIDASE NLPC-RELATED"/>
    <property type="match status" value="1"/>
</dbReference>
<keyword evidence="4" id="KW-0378">Hydrolase</keyword>
<evidence type="ECO:0000313" key="8">
    <source>
        <dbReference type="Proteomes" id="UP000077875"/>
    </source>
</evidence>
<dbReference type="Gene3D" id="3.90.1720.10">
    <property type="entry name" value="endopeptidase domain like (from Nostoc punctiforme)"/>
    <property type="match status" value="1"/>
</dbReference>
<dbReference type="AlphaFoldDB" id="A0A172YKJ8"/>
<keyword evidence="3" id="KW-0732">Signal</keyword>
<gene>
    <name evidence="7" type="ORF">A5892_13870</name>
</gene>
<keyword evidence="2" id="KW-0645">Protease</keyword>
<organism evidence="7 8">
    <name type="scientific">Halotalea alkalilenta</name>
    <dbReference type="NCBI Taxonomy" id="376489"/>
    <lineage>
        <taxon>Bacteria</taxon>
        <taxon>Pseudomonadati</taxon>
        <taxon>Pseudomonadota</taxon>
        <taxon>Gammaproteobacteria</taxon>
        <taxon>Oceanospirillales</taxon>
        <taxon>Halomonadaceae</taxon>
        <taxon>Halotalea</taxon>
    </lineage>
</organism>
<dbReference type="GO" id="GO:0008234">
    <property type="term" value="F:cysteine-type peptidase activity"/>
    <property type="evidence" value="ECO:0007669"/>
    <property type="project" value="UniProtKB-KW"/>
</dbReference>
<protein>
    <recommendedName>
        <fullName evidence="6">NlpC/P60 domain-containing protein</fullName>
    </recommendedName>
</protein>
<dbReference type="Pfam" id="PF00877">
    <property type="entry name" value="NLPC_P60"/>
    <property type="match status" value="1"/>
</dbReference>
<reference evidence="7 8" key="1">
    <citation type="submission" date="2016-04" db="EMBL/GenBank/DDBJ databases">
        <title>Complete Genome Sequence of Halotalea alkalilenta IHB B 13600.</title>
        <authorList>
            <person name="Swarnkar M.K."/>
            <person name="Sharma A."/>
            <person name="Kaushal K."/>
            <person name="Soni R."/>
            <person name="Rana S."/>
            <person name="Singh A.K."/>
            <person name="Gulati A."/>
        </authorList>
    </citation>
    <scope>NUCLEOTIDE SEQUENCE [LARGE SCALE GENOMIC DNA]</scope>
    <source>
        <strain evidence="7 8">IHB B 13600</strain>
    </source>
</reference>
<evidence type="ECO:0000313" key="7">
    <source>
        <dbReference type="EMBL" id="ANF59682.1"/>
    </source>
</evidence>
<feature type="domain" description="NlpC/P60" evidence="6">
    <location>
        <begin position="1"/>
        <end position="115"/>
    </location>
</feature>
<evidence type="ECO:0000256" key="4">
    <source>
        <dbReference type="ARBA" id="ARBA00022801"/>
    </source>
</evidence>